<evidence type="ECO:0000313" key="4">
    <source>
        <dbReference type="Proteomes" id="UP001152759"/>
    </source>
</evidence>
<feature type="compositionally biased region" description="Pro residues" evidence="1">
    <location>
        <begin position="442"/>
        <end position="452"/>
    </location>
</feature>
<dbReference type="Proteomes" id="UP001152759">
    <property type="component" value="Chromosome 5"/>
</dbReference>
<feature type="region of interest" description="Disordered" evidence="1">
    <location>
        <begin position="619"/>
        <end position="682"/>
    </location>
</feature>
<dbReference type="KEGG" id="btab:109042121"/>
<evidence type="ECO:0000256" key="2">
    <source>
        <dbReference type="SAM" id="SignalP"/>
    </source>
</evidence>
<name>A0A9P0F511_BEMTA</name>
<feature type="chain" id="PRO_5040169414" evidence="2">
    <location>
        <begin position="21"/>
        <end position="682"/>
    </location>
</feature>
<keyword evidence="2" id="KW-0732">Signal</keyword>
<organism evidence="3 4">
    <name type="scientific">Bemisia tabaci</name>
    <name type="common">Sweetpotato whitefly</name>
    <name type="synonym">Aleurodes tabaci</name>
    <dbReference type="NCBI Taxonomy" id="7038"/>
    <lineage>
        <taxon>Eukaryota</taxon>
        <taxon>Metazoa</taxon>
        <taxon>Ecdysozoa</taxon>
        <taxon>Arthropoda</taxon>
        <taxon>Hexapoda</taxon>
        <taxon>Insecta</taxon>
        <taxon>Pterygota</taxon>
        <taxon>Neoptera</taxon>
        <taxon>Paraneoptera</taxon>
        <taxon>Hemiptera</taxon>
        <taxon>Sternorrhyncha</taxon>
        <taxon>Aleyrodoidea</taxon>
        <taxon>Aleyrodidae</taxon>
        <taxon>Aleyrodinae</taxon>
        <taxon>Bemisia</taxon>
    </lineage>
</organism>
<proteinExistence type="predicted"/>
<sequence>MDSAKFAVFVLFSLTCGSAAFESTAGDYGNHEKWLKYSRALSNSLSSEDILKLHDTESSPKMHTTPCVDGEDCNDRRSLSISEESETPMSMLFLNLDDLEIPFPVVKDVLHLNKNHADRGKFVAKKAVVFSFVNKTALREIDTSGHVDPKDDPMVIALFLPVDFHANKPLTSTPKHEIDAEWPRFFKTLLTEMAASNVTSQNLLQLLMPNSMPGVHARQIFMQNSPPDMDAQQPFMSNSPPGMYAQQPSMSNFAPGIDVRQPFVSNSAPGMDARQPLMPDAAPNMDAQQPSMPNSPPGMDGRQPFMSTSLPGINVRQPLMPNAAPDMDAQQSSMPNSPPGVDGRQPFMSTSLPGINVRQPLMPDAAPDMDVQQPSKQNSPPGMDERQPLMPNSGLDMSAPHLFMANSPPVIDIQQPLMANSPPAIDIQQPLIPNSSPQMDPQHPPTLDPETPPATDARQASYEEAMRIVKDHNFPDTDVTLYFFRTPHVTVPPKYVKKVITEAEVPLAAGSLSRFEVNEVYLMTVANETAGKALREELDGNTGAPLTTPVVLSFIIPVDFKTTRKTLPRAKLAGSPPMLVPGTGARIVPLTIMPIPMLVDLSPRFSDLIRRQYLSAGVRGSGSPGGVGVDTVNLPQGSPRRNPEGVRPRPTRPQGSSDAGAYHYLSAPPATAPGGIASALQP</sequence>
<feature type="region of interest" description="Disordered" evidence="1">
    <location>
        <begin position="421"/>
        <end position="456"/>
    </location>
</feature>
<evidence type="ECO:0000313" key="3">
    <source>
        <dbReference type="EMBL" id="CAH0389971.1"/>
    </source>
</evidence>
<protein>
    <submittedName>
        <fullName evidence="3">Uncharacterized protein</fullName>
    </submittedName>
</protein>
<reference evidence="3" key="1">
    <citation type="submission" date="2021-12" db="EMBL/GenBank/DDBJ databases">
        <authorList>
            <person name="King R."/>
        </authorList>
    </citation>
    <scope>NUCLEOTIDE SEQUENCE</scope>
</reference>
<feature type="compositionally biased region" description="Gly residues" evidence="1">
    <location>
        <begin position="619"/>
        <end position="628"/>
    </location>
</feature>
<accession>A0A9P0F511</accession>
<keyword evidence="4" id="KW-1185">Reference proteome</keyword>
<evidence type="ECO:0000256" key="1">
    <source>
        <dbReference type="SAM" id="MobiDB-lite"/>
    </source>
</evidence>
<feature type="region of interest" description="Disordered" evidence="1">
    <location>
        <begin position="361"/>
        <end position="401"/>
    </location>
</feature>
<gene>
    <name evidence="3" type="ORF">BEMITA_LOCUS8741</name>
</gene>
<dbReference type="AlphaFoldDB" id="A0A9P0F511"/>
<feature type="signal peptide" evidence="2">
    <location>
        <begin position="1"/>
        <end position="20"/>
    </location>
</feature>
<feature type="region of interest" description="Disordered" evidence="1">
    <location>
        <begin position="321"/>
        <end position="341"/>
    </location>
</feature>
<feature type="region of interest" description="Disordered" evidence="1">
    <location>
        <begin position="275"/>
        <end position="296"/>
    </location>
</feature>
<dbReference type="EMBL" id="OU963866">
    <property type="protein sequence ID" value="CAH0389971.1"/>
    <property type="molecule type" value="Genomic_DNA"/>
</dbReference>